<evidence type="ECO:0000313" key="2">
    <source>
        <dbReference type="Proteomes" id="UP000291124"/>
    </source>
</evidence>
<proteinExistence type="predicted"/>
<evidence type="ECO:0000313" key="1">
    <source>
        <dbReference type="EMBL" id="QBN17797.1"/>
    </source>
</evidence>
<protein>
    <submittedName>
        <fullName evidence="1">Uncharacterized protein</fullName>
    </submittedName>
</protein>
<keyword evidence="2" id="KW-1185">Reference proteome</keyword>
<gene>
    <name evidence="1" type="ORF">E1750_02940</name>
</gene>
<organism evidence="1 2">
    <name type="scientific">Flavobacterium nackdongense</name>
    <dbReference type="NCBI Taxonomy" id="2547394"/>
    <lineage>
        <taxon>Bacteria</taxon>
        <taxon>Pseudomonadati</taxon>
        <taxon>Bacteroidota</taxon>
        <taxon>Flavobacteriia</taxon>
        <taxon>Flavobacteriales</taxon>
        <taxon>Flavobacteriaceae</taxon>
        <taxon>Flavobacterium</taxon>
    </lineage>
</organism>
<sequence>MKNTFEGFVAGVKQQYEVAKNGMYSGYLLNPSPAQLRNLCLLLLENNWTKSDEEIVKIFFQVKEGVMLRKAIDNFDIEKFRPICNFLKGKSEKTNPVGLNLIAILVDYQPRPFNKYLKVNVNGNLEVRPEEKEEMQSIKTFDFGWTEPSAKEDISIKSIFNGKWSRIGAVLLFVLGSGYLLNQKFFPEKECMQWQKDHYERVDCSRVQQGIISSNEIMPIDNRLINLQKIEVNQQTQFFKNGEPLVWYSKSNGKVSFFNSYGINPETGKPLKPITKYMIDKYVLNQ</sequence>
<dbReference type="EMBL" id="CP037933">
    <property type="protein sequence ID" value="QBN17797.1"/>
    <property type="molecule type" value="Genomic_DNA"/>
</dbReference>
<dbReference type="AlphaFoldDB" id="A0A4P6YAX0"/>
<dbReference type="RefSeq" id="WP_133275328.1">
    <property type="nucleotide sequence ID" value="NZ_CP037933.1"/>
</dbReference>
<name>A0A4P6YAX0_9FLAO</name>
<dbReference type="OrthoDB" id="1340494at2"/>
<dbReference type="Proteomes" id="UP000291124">
    <property type="component" value="Chromosome"/>
</dbReference>
<accession>A0A4P6YAX0</accession>
<dbReference type="KEGG" id="fnk:E1750_02940"/>
<reference evidence="2" key="1">
    <citation type="submission" date="2019-03" db="EMBL/GenBank/DDBJ databases">
        <title>Flavobacterium sp.</title>
        <authorList>
            <person name="Kim H."/>
        </authorList>
    </citation>
    <scope>NUCLEOTIDE SEQUENCE [LARGE SCALE GENOMIC DNA]</scope>
    <source>
        <strain evidence="2">GS13</strain>
    </source>
</reference>